<gene>
    <name evidence="5" type="ORF">SAMN05661093_04413</name>
</gene>
<evidence type="ECO:0000256" key="2">
    <source>
        <dbReference type="SAM" id="Phobius"/>
    </source>
</evidence>
<protein>
    <submittedName>
        <fullName evidence="5">Virulence factor Mce family protein</fullName>
    </submittedName>
</protein>
<feature type="compositionally biased region" description="Polar residues" evidence="1">
    <location>
        <begin position="380"/>
        <end position="393"/>
    </location>
</feature>
<accession>A0A1Y5XNY7</accession>
<keyword evidence="2" id="KW-0472">Membrane</keyword>
<feature type="transmembrane region" description="Helical" evidence="2">
    <location>
        <begin position="12"/>
        <end position="34"/>
    </location>
</feature>
<evidence type="ECO:0000313" key="6">
    <source>
        <dbReference type="Proteomes" id="UP000192674"/>
    </source>
</evidence>
<evidence type="ECO:0000259" key="3">
    <source>
        <dbReference type="Pfam" id="PF02470"/>
    </source>
</evidence>
<evidence type="ECO:0000256" key="1">
    <source>
        <dbReference type="SAM" id="MobiDB-lite"/>
    </source>
</evidence>
<dbReference type="InterPro" id="IPR003399">
    <property type="entry name" value="Mce/MlaD"/>
</dbReference>
<dbReference type="Pfam" id="PF02470">
    <property type="entry name" value="MlaD"/>
    <property type="match status" value="1"/>
</dbReference>
<sequence>MISQNPLTRVKYHLLGLAFLVVIALFLVVTIAGYRKVFTPVVMVSLQTDTIGNQMREGADVKVRGMIVGEVRSIRAMGDHAVLDLALQPDKVDVIPANVSARLLPKTLFGERYVALQVPPQPETKRLTEGSVIPQDRSSSAIELERVLNNVMPVLQAVQPEKLAMTLNSISTALQGRGEQLGETLVQLNDYLKQINPALPDLAADIQLLASVSETANQAAPDLLQALSDLTTTTKTIVAEQANLQHLFGSLTNASIDLGNFIQVNKNNLINLVVTSKPTLDVLAKYAPEYPCMLEQIADRVPAAEAAFGKGQAHPNMMRVTLEFTGNRGKYLPGVDTPRFDDKRGPRCYEQVKLPAVFPQYPPGGPIKDGSVKPPPPKNTGATSIIPGSTSPQAAGVENTKQELDLVSVLLAPKLGLRPEEVPTWTSFLVAPVYRGAEVTVE</sequence>
<dbReference type="InterPro" id="IPR052336">
    <property type="entry name" value="MlaD_Phospholipid_Transporter"/>
</dbReference>
<feature type="domain" description="Mce/MlaD" evidence="3">
    <location>
        <begin position="44"/>
        <end position="117"/>
    </location>
</feature>
<dbReference type="NCBIfam" id="TIGR00996">
    <property type="entry name" value="Mtu_fam_mce"/>
    <property type="match status" value="1"/>
</dbReference>
<keyword evidence="6" id="KW-1185">Reference proteome</keyword>
<dbReference type="PANTHER" id="PTHR33371:SF19">
    <property type="entry name" value="MCE-FAMILY PROTEIN MCE4A"/>
    <property type="match status" value="1"/>
</dbReference>
<dbReference type="RefSeq" id="WP_084428683.1">
    <property type="nucleotide sequence ID" value="NZ_FWXV01000003.1"/>
</dbReference>
<proteinExistence type="predicted"/>
<evidence type="ECO:0000313" key="5">
    <source>
        <dbReference type="EMBL" id="SMD09310.1"/>
    </source>
</evidence>
<dbReference type="OrthoDB" id="3460188at2"/>
<dbReference type="InterPro" id="IPR024516">
    <property type="entry name" value="Mce_C"/>
</dbReference>
<dbReference type="AlphaFoldDB" id="A0A1Y5XNY7"/>
<feature type="domain" description="Mammalian cell entry C-terminal" evidence="4">
    <location>
        <begin position="124"/>
        <end position="346"/>
    </location>
</feature>
<reference evidence="5 6" key="1">
    <citation type="submission" date="2017-04" db="EMBL/GenBank/DDBJ databases">
        <authorList>
            <person name="Afonso C.L."/>
            <person name="Miller P.J."/>
            <person name="Scott M.A."/>
            <person name="Spackman E."/>
            <person name="Goraichik I."/>
            <person name="Dimitrov K.M."/>
            <person name="Suarez D.L."/>
            <person name="Swayne D.E."/>
        </authorList>
    </citation>
    <scope>NUCLEOTIDE SEQUENCE [LARGE SCALE GENOMIC DNA]</scope>
    <source>
        <strain evidence="5 6">DSM 43828</strain>
    </source>
</reference>
<dbReference type="Pfam" id="PF11887">
    <property type="entry name" value="Mce4_CUP1"/>
    <property type="match status" value="1"/>
</dbReference>
<organism evidence="5 6">
    <name type="scientific">Kibdelosporangium aridum</name>
    <dbReference type="NCBI Taxonomy" id="2030"/>
    <lineage>
        <taxon>Bacteria</taxon>
        <taxon>Bacillati</taxon>
        <taxon>Actinomycetota</taxon>
        <taxon>Actinomycetes</taxon>
        <taxon>Pseudonocardiales</taxon>
        <taxon>Pseudonocardiaceae</taxon>
        <taxon>Kibdelosporangium</taxon>
    </lineage>
</organism>
<dbReference type="Proteomes" id="UP000192674">
    <property type="component" value="Unassembled WGS sequence"/>
</dbReference>
<dbReference type="GO" id="GO:0005576">
    <property type="term" value="C:extracellular region"/>
    <property type="evidence" value="ECO:0007669"/>
    <property type="project" value="TreeGrafter"/>
</dbReference>
<keyword evidence="2" id="KW-1133">Transmembrane helix</keyword>
<evidence type="ECO:0000259" key="4">
    <source>
        <dbReference type="Pfam" id="PF11887"/>
    </source>
</evidence>
<dbReference type="InterPro" id="IPR005693">
    <property type="entry name" value="Mce"/>
</dbReference>
<dbReference type="PANTHER" id="PTHR33371">
    <property type="entry name" value="INTERMEMBRANE PHOSPHOLIPID TRANSPORT SYSTEM BINDING PROTEIN MLAD-RELATED"/>
    <property type="match status" value="1"/>
</dbReference>
<keyword evidence="2" id="KW-0812">Transmembrane</keyword>
<name>A0A1Y5XNY7_KIBAR</name>
<dbReference type="EMBL" id="FWXV01000003">
    <property type="protein sequence ID" value="SMD09310.1"/>
    <property type="molecule type" value="Genomic_DNA"/>
</dbReference>
<feature type="region of interest" description="Disordered" evidence="1">
    <location>
        <begin position="365"/>
        <end position="395"/>
    </location>
</feature>
<dbReference type="GO" id="GO:0051701">
    <property type="term" value="P:biological process involved in interaction with host"/>
    <property type="evidence" value="ECO:0007669"/>
    <property type="project" value="TreeGrafter"/>
</dbReference>